<feature type="transmembrane region" description="Helical" evidence="7">
    <location>
        <begin position="737"/>
        <end position="761"/>
    </location>
</feature>
<dbReference type="InterPro" id="IPR006059">
    <property type="entry name" value="SBP"/>
</dbReference>
<accession>A6DLU6</accession>
<keyword evidence="2 7" id="KW-0813">Transport</keyword>
<dbReference type="SUPFAM" id="SSF53850">
    <property type="entry name" value="Periplasmic binding protein-like II"/>
    <property type="match status" value="1"/>
</dbReference>
<sequence length="877" mass="98261">MRLFLFSLILITCSLWSQSTQVEPYDVSVSVFYRPNQPELPTTKRLIDLMQEDKTISIQQWGGIELPGGGAKASLMMSIAGDTAPDLGEAWFHVIGSEVRNGFLYPLNEWIGEDEDGNGIIDDHEAKWDGWKDVPTLWRKVAMHDGKIYGIPQATKSTMGVIFRTDLVKAAGLNPNNPPETWEEFRHWCDALTQKDKTGLITQRGIGLQPYGFTFLPWIQSAGGSPIVQYKTSPTSGEKIAFPADAISFKSPSGEDLSNVPSEWQANFDSPEAAQAAKLYHDLIWQKWIKHPETGKSIYLTKEDIAKGAVKIDGKEISFTQAELYTGTAIGQTGQRGESAFDYLANGRTAMVTWFADDLNSMGQKVNISPDLLSWFPFPKGPGPKATQAVQIQNHYIVMYEGVARRSKAERDKIWEVATALSDKEVRDNAVKQKVLSGMARFAKPSDLKRLGYDEYLAEIPQAIKDNFKKMDSGKIAAATEPYMGFWNTVDGALNREVLSLIISQTGENFDYDTALKAVNTKANGGMMFAMTDEKLDQYRPNARIIFGIIVLIMVLLVVKIVKNNLKNNDSKLTKKEGARNVYNKYLAWGMVLPALLLIALWSYYPLFKGMVMAFQDYKITGDSPFVGLDNFIALFLDKSFWASIGRTFYFVGLNMIFAFTAPILLAVMLTDIPKYKIFYRTLFFLPQMSSGLVIALLWKLMYEPTPQGFFNQIITFMNHIPFVNIDHQQWLQDPQLAMLCVVIPTVWASMGMASLIYLAALGSIPRDMYEAADIDGASIFQKFKKITLPSILPLIIINFVGAFIGTFQNMGNIFLMTFGGPGESTTVVGLKIWIEAYNNLRFSMATAMAWVLGSLLIGFTYFQIKFLGKIEYKKAK</sequence>
<dbReference type="Pfam" id="PF00528">
    <property type="entry name" value="BPD_transp_1"/>
    <property type="match status" value="1"/>
</dbReference>
<feature type="domain" description="ABC transmembrane type-1" evidence="9">
    <location>
        <begin position="645"/>
        <end position="862"/>
    </location>
</feature>
<evidence type="ECO:0000256" key="8">
    <source>
        <dbReference type="SAM" id="SignalP"/>
    </source>
</evidence>
<evidence type="ECO:0000259" key="9">
    <source>
        <dbReference type="PROSITE" id="PS50928"/>
    </source>
</evidence>
<feature type="chain" id="PRO_5002692357" evidence="8">
    <location>
        <begin position="23"/>
        <end position="877"/>
    </location>
</feature>
<dbReference type="GO" id="GO:0005886">
    <property type="term" value="C:plasma membrane"/>
    <property type="evidence" value="ECO:0007669"/>
    <property type="project" value="UniProtKB-SubCell"/>
</dbReference>
<dbReference type="STRING" id="313628.LNTAR_21060"/>
<dbReference type="EMBL" id="ABCK01000010">
    <property type="protein sequence ID" value="EDM27244.1"/>
    <property type="molecule type" value="Genomic_DNA"/>
</dbReference>
<keyword evidence="5 7" id="KW-1133">Transmembrane helix</keyword>
<evidence type="ECO:0000256" key="1">
    <source>
        <dbReference type="ARBA" id="ARBA00004651"/>
    </source>
</evidence>
<feature type="transmembrane region" description="Helical" evidence="7">
    <location>
        <begin position="583"/>
        <end position="605"/>
    </location>
</feature>
<comment type="similarity">
    <text evidence="7">Belongs to the binding-protein-dependent transport system permease family.</text>
</comment>
<evidence type="ECO:0000256" key="2">
    <source>
        <dbReference type="ARBA" id="ARBA00022448"/>
    </source>
</evidence>
<evidence type="ECO:0000256" key="6">
    <source>
        <dbReference type="ARBA" id="ARBA00023136"/>
    </source>
</evidence>
<comment type="caution">
    <text evidence="10">The sequence shown here is derived from an EMBL/GenBank/DDBJ whole genome shotgun (WGS) entry which is preliminary data.</text>
</comment>
<feature type="transmembrane region" description="Helical" evidence="7">
    <location>
        <begin position="649"/>
        <end position="671"/>
    </location>
</feature>
<dbReference type="Proteomes" id="UP000004947">
    <property type="component" value="Unassembled WGS sequence"/>
</dbReference>
<dbReference type="RefSeq" id="WP_007278854.1">
    <property type="nucleotide sequence ID" value="NZ_ABCK01000010.1"/>
</dbReference>
<protein>
    <submittedName>
        <fullName evidence="10">ABC-type sugar transport system, permease component</fullName>
    </submittedName>
</protein>
<feature type="transmembrane region" description="Helical" evidence="7">
    <location>
        <begin position="787"/>
        <end position="808"/>
    </location>
</feature>
<dbReference type="CDD" id="cd06261">
    <property type="entry name" value="TM_PBP2"/>
    <property type="match status" value="1"/>
</dbReference>
<keyword evidence="6 7" id="KW-0472">Membrane</keyword>
<reference evidence="10 11" key="1">
    <citation type="journal article" date="2010" name="J. Bacteriol.">
        <title>Genome sequence of Lentisphaera araneosa HTCC2155T, the type species of the order Lentisphaerales in the phylum Lentisphaerae.</title>
        <authorList>
            <person name="Thrash J.C."/>
            <person name="Cho J.C."/>
            <person name="Vergin K.L."/>
            <person name="Morris R.M."/>
            <person name="Giovannoni S.J."/>
        </authorList>
    </citation>
    <scope>NUCLEOTIDE SEQUENCE [LARGE SCALE GENOMIC DNA]</scope>
    <source>
        <strain evidence="10 11">HTCC2155</strain>
    </source>
</reference>
<name>A6DLU6_9BACT</name>
<keyword evidence="4 7" id="KW-0812">Transmembrane</keyword>
<feature type="transmembrane region" description="Helical" evidence="7">
    <location>
        <begin position="848"/>
        <end position="868"/>
    </location>
</feature>
<evidence type="ECO:0000256" key="3">
    <source>
        <dbReference type="ARBA" id="ARBA00022475"/>
    </source>
</evidence>
<evidence type="ECO:0000256" key="5">
    <source>
        <dbReference type="ARBA" id="ARBA00022989"/>
    </source>
</evidence>
<dbReference type="SUPFAM" id="SSF161098">
    <property type="entry name" value="MetI-like"/>
    <property type="match status" value="1"/>
</dbReference>
<dbReference type="Pfam" id="PF13416">
    <property type="entry name" value="SBP_bac_8"/>
    <property type="match status" value="1"/>
</dbReference>
<dbReference type="InterPro" id="IPR035906">
    <property type="entry name" value="MetI-like_sf"/>
</dbReference>
<gene>
    <name evidence="10" type="ORF">LNTAR_21060</name>
</gene>
<organism evidence="10 11">
    <name type="scientific">Lentisphaera araneosa HTCC2155</name>
    <dbReference type="NCBI Taxonomy" id="313628"/>
    <lineage>
        <taxon>Bacteria</taxon>
        <taxon>Pseudomonadati</taxon>
        <taxon>Lentisphaerota</taxon>
        <taxon>Lentisphaeria</taxon>
        <taxon>Lentisphaerales</taxon>
        <taxon>Lentisphaeraceae</taxon>
        <taxon>Lentisphaera</taxon>
    </lineage>
</organism>
<evidence type="ECO:0000313" key="11">
    <source>
        <dbReference type="Proteomes" id="UP000004947"/>
    </source>
</evidence>
<dbReference type="Gene3D" id="3.40.190.10">
    <property type="entry name" value="Periplasmic binding protein-like II"/>
    <property type="match status" value="1"/>
</dbReference>
<keyword evidence="10" id="KW-0762">Sugar transport</keyword>
<feature type="transmembrane region" description="Helical" evidence="7">
    <location>
        <begin position="683"/>
        <end position="702"/>
    </location>
</feature>
<proteinExistence type="inferred from homology"/>
<feature type="transmembrane region" description="Helical" evidence="7">
    <location>
        <begin position="545"/>
        <end position="562"/>
    </location>
</feature>
<dbReference type="AlphaFoldDB" id="A6DLU6"/>
<dbReference type="PANTHER" id="PTHR30193">
    <property type="entry name" value="ABC TRANSPORTER PERMEASE PROTEIN"/>
    <property type="match status" value="1"/>
</dbReference>
<dbReference type="OrthoDB" id="9788108at2"/>
<keyword evidence="3" id="KW-1003">Cell membrane</keyword>
<dbReference type="PROSITE" id="PS50928">
    <property type="entry name" value="ABC_TM1"/>
    <property type="match status" value="1"/>
</dbReference>
<keyword evidence="11" id="KW-1185">Reference proteome</keyword>
<feature type="signal peptide" evidence="8">
    <location>
        <begin position="1"/>
        <end position="22"/>
    </location>
</feature>
<evidence type="ECO:0000256" key="4">
    <source>
        <dbReference type="ARBA" id="ARBA00022692"/>
    </source>
</evidence>
<evidence type="ECO:0000313" key="10">
    <source>
        <dbReference type="EMBL" id="EDM27244.1"/>
    </source>
</evidence>
<dbReference type="PANTHER" id="PTHR30193:SF37">
    <property type="entry name" value="INNER MEMBRANE ABC TRANSPORTER PERMEASE PROTEIN YCJO"/>
    <property type="match status" value="1"/>
</dbReference>
<keyword evidence="8" id="KW-0732">Signal</keyword>
<comment type="subcellular location">
    <subcellularLocation>
        <location evidence="1 7">Cell membrane</location>
        <topology evidence="1 7">Multi-pass membrane protein</topology>
    </subcellularLocation>
</comment>
<dbReference type="InterPro" id="IPR000515">
    <property type="entry name" value="MetI-like"/>
</dbReference>
<evidence type="ECO:0000256" key="7">
    <source>
        <dbReference type="RuleBase" id="RU363032"/>
    </source>
</evidence>
<dbReference type="Gene3D" id="1.10.3720.10">
    <property type="entry name" value="MetI-like"/>
    <property type="match status" value="1"/>
</dbReference>
<dbReference type="GO" id="GO:0055085">
    <property type="term" value="P:transmembrane transport"/>
    <property type="evidence" value="ECO:0007669"/>
    <property type="project" value="InterPro"/>
</dbReference>
<dbReference type="InterPro" id="IPR051393">
    <property type="entry name" value="ABC_transporter_permease"/>
</dbReference>
<dbReference type="eggNOG" id="COG1175">
    <property type="taxonomic scope" value="Bacteria"/>
</dbReference>